<protein>
    <submittedName>
        <fullName evidence="1">Uncharacterized protein</fullName>
    </submittedName>
</protein>
<reference evidence="1 2" key="1">
    <citation type="journal article" date="2023" name="Plants (Basel)">
        <title>Bridging the Gap: Combining Genomics and Transcriptomics Approaches to Understand Stylosanthes scabra, an Orphan Legume from the Brazilian Caatinga.</title>
        <authorList>
            <person name="Ferreira-Neto J.R.C."/>
            <person name="da Silva M.D."/>
            <person name="Binneck E."/>
            <person name="de Melo N.F."/>
            <person name="da Silva R.H."/>
            <person name="de Melo A.L.T.M."/>
            <person name="Pandolfi V."/>
            <person name="Bustamante F.O."/>
            <person name="Brasileiro-Vidal A.C."/>
            <person name="Benko-Iseppon A.M."/>
        </authorList>
    </citation>
    <scope>NUCLEOTIDE SEQUENCE [LARGE SCALE GENOMIC DNA]</scope>
    <source>
        <tissue evidence="1">Leaves</tissue>
    </source>
</reference>
<organism evidence="1 2">
    <name type="scientific">Stylosanthes scabra</name>
    <dbReference type="NCBI Taxonomy" id="79078"/>
    <lineage>
        <taxon>Eukaryota</taxon>
        <taxon>Viridiplantae</taxon>
        <taxon>Streptophyta</taxon>
        <taxon>Embryophyta</taxon>
        <taxon>Tracheophyta</taxon>
        <taxon>Spermatophyta</taxon>
        <taxon>Magnoliopsida</taxon>
        <taxon>eudicotyledons</taxon>
        <taxon>Gunneridae</taxon>
        <taxon>Pentapetalae</taxon>
        <taxon>rosids</taxon>
        <taxon>fabids</taxon>
        <taxon>Fabales</taxon>
        <taxon>Fabaceae</taxon>
        <taxon>Papilionoideae</taxon>
        <taxon>50 kb inversion clade</taxon>
        <taxon>dalbergioids sensu lato</taxon>
        <taxon>Dalbergieae</taxon>
        <taxon>Pterocarpus clade</taxon>
        <taxon>Stylosanthes</taxon>
    </lineage>
</organism>
<sequence>MLPRERIRVVYGFLTRVGHPESTLTPWSRLWQEAFVKGSPLESGESRLQAKRIDSSTIRCSLFPSLLNYKSTRQGSSRLVTLRVFLVFVFHLVGIDSAEVRIDLSWLQAQRLLSVVIRIDSTLVRIDSQRMFVVPRAGRIDSCMDRVDSIAKEELWRNFQDHFTKKLIRKPRYLPEGLIPEDRYPVFWRLMEKQHLRGLLSFRERYYTRLRAAVATTLRIENKLDEDGDGEFHLVFKLVGVKYALDLDEMASIWGLRHKGVLYNGGGNPPEYMGRYYHERAIQML</sequence>
<keyword evidence="2" id="KW-1185">Reference proteome</keyword>
<name>A0ABU6WND1_9FABA</name>
<dbReference type="Proteomes" id="UP001341840">
    <property type="component" value="Unassembled WGS sequence"/>
</dbReference>
<evidence type="ECO:0000313" key="2">
    <source>
        <dbReference type="Proteomes" id="UP001341840"/>
    </source>
</evidence>
<gene>
    <name evidence="1" type="ORF">PIB30_060442</name>
</gene>
<comment type="caution">
    <text evidence="1">The sequence shown here is derived from an EMBL/GenBank/DDBJ whole genome shotgun (WGS) entry which is preliminary data.</text>
</comment>
<evidence type="ECO:0000313" key="1">
    <source>
        <dbReference type="EMBL" id="MED6185783.1"/>
    </source>
</evidence>
<accession>A0ABU6WND1</accession>
<dbReference type="EMBL" id="JASCZI010181777">
    <property type="protein sequence ID" value="MED6185783.1"/>
    <property type="molecule type" value="Genomic_DNA"/>
</dbReference>
<proteinExistence type="predicted"/>